<evidence type="ECO:0000313" key="9">
    <source>
        <dbReference type="Proteomes" id="UP000182444"/>
    </source>
</evidence>
<feature type="active site" description="Proton donor" evidence="3">
    <location>
        <position position="47"/>
    </location>
</feature>
<sequence length="316" mass="35868">MSFKLASGKSMPKVGFGLWKVPRDKTADTVYGAIKNGYRLFDGAFDYQNEREAGEGIRRAIKDGLVKREDIFITTKLWNTFHSKEHALQIAKEQNEWWGLDYIDLYLIHFPIPMQYIPISEKEWAGWTNATDSGPNPLAKIPTRETWEALEELVDTGIAKSIGVSNFTAQNIYDVQTYNKHPISALQIEHHPYLVQPQLTQLAKDNNIQVTAYSSFGPASFVEIGMDQKVPPLFENETITKIAKAHNKTPSQVLLRWATQRGIAVIPKSNNVERQTQNLESLDFDLTEAEIKEISNLNKNLRFNDPGVYANLPIFA</sequence>
<dbReference type="PRINTS" id="PR00069">
    <property type="entry name" value="ALDKETRDTASE"/>
</dbReference>
<feature type="domain" description="NADP-dependent oxidoreductase" evidence="6">
    <location>
        <begin position="14"/>
        <end position="298"/>
    </location>
</feature>
<dbReference type="Proteomes" id="UP000256601">
    <property type="component" value="Unassembled WGS sequence"/>
</dbReference>
<dbReference type="Gene3D" id="3.20.20.100">
    <property type="entry name" value="NADP-dependent oxidoreductase domain"/>
    <property type="match status" value="1"/>
</dbReference>
<dbReference type="InterPro" id="IPR018170">
    <property type="entry name" value="Aldo/ket_reductase_CS"/>
</dbReference>
<comment type="similarity">
    <text evidence="1">Belongs to the aldo/keto reductase family.</text>
</comment>
<reference evidence="8 10" key="2">
    <citation type="submission" date="2018-07" db="EMBL/GenBank/DDBJ databases">
        <title>Draft Genome Assemblies for Five Robust Yarrowia lipolytica Strains Exhibiting High Lipid Production and Pentose Sugar Utilization and Sugar Alcohol Secretion from Undetoxified Lignocellulosic Biomass Hydrolysates.</title>
        <authorList>
            <consortium name="DOE Joint Genome Institute"/>
            <person name="Walker C."/>
            <person name="Ryu S."/>
            <person name="Na H."/>
            <person name="Zane M."/>
            <person name="LaButti K."/>
            <person name="Lipzen A."/>
            <person name="Haridas S."/>
            <person name="Barry K."/>
            <person name="Grigoriev I.V."/>
            <person name="Quarterman J."/>
            <person name="Slininger P."/>
            <person name="Dien B."/>
            <person name="Trinh C.T."/>
        </authorList>
    </citation>
    <scope>NUCLEOTIDE SEQUENCE [LARGE SCALE GENOMIC DNA]</scope>
    <source>
        <strain evidence="8 10">YB392</strain>
    </source>
</reference>
<dbReference type="EMBL" id="KZ858980">
    <property type="protein sequence ID" value="RDW26399.1"/>
    <property type="molecule type" value="Genomic_DNA"/>
</dbReference>
<dbReference type="AlphaFoldDB" id="A0A1H6Q9L4"/>
<dbReference type="KEGG" id="yli:2910903"/>
<name>A0A1H6Q9L4_YARLL</name>
<evidence type="ECO:0000256" key="4">
    <source>
        <dbReference type="PIRSR" id="PIRSR000097-2"/>
    </source>
</evidence>
<gene>
    <name evidence="8" type="ORF">B0I71DRAFT_130891</name>
    <name evidence="7" type="ORF">YALI1_D09870g</name>
</gene>
<keyword evidence="2" id="KW-0560">Oxidoreductase</keyword>
<dbReference type="RefSeq" id="XP_502540.1">
    <property type="nucleotide sequence ID" value="XM_502540.1"/>
</dbReference>
<dbReference type="Pfam" id="PF00248">
    <property type="entry name" value="Aldo_ket_red"/>
    <property type="match status" value="1"/>
</dbReference>
<dbReference type="InterPro" id="IPR023210">
    <property type="entry name" value="NADP_OxRdtase_dom"/>
</dbReference>
<dbReference type="FunFam" id="3.20.20.100:FF:000007">
    <property type="entry name" value="NAD(P)H-dependent D-xylose reductase xyl1"/>
    <property type="match status" value="1"/>
</dbReference>
<dbReference type="OrthoDB" id="416253at2759"/>
<feature type="site" description="Lowers pKa of active site Tyr" evidence="5">
    <location>
        <position position="76"/>
    </location>
</feature>
<dbReference type="PROSITE" id="PS00062">
    <property type="entry name" value="ALDOKETO_REDUCTASE_2"/>
    <property type="match status" value="1"/>
</dbReference>
<dbReference type="PROSITE" id="PS00798">
    <property type="entry name" value="ALDOKETO_REDUCTASE_1"/>
    <property type="match status" value="1"/>
</dbReference>
<dbReference type="OMA" id="WNNYHAK"/>
<dbReference type="VEuPathDB" id="FungiDB:YALI1_D09870g"/>
<dbReference type="InterPro" id="IPR020471">
    <property type="entry name" value="AKR"/>
</dbReference>
<proteinExistence type="inferred from homology"/>
<feature type="binding site" evidence="4">
    <location>
        <position position="109"/>
    </location>
    <ligand>
        <name>substrate</name>
    </ligand>
</feature>
<evidence type="ECO:0000313" key="10">
    <source>
        <dbReference type="Proteomes" id="UP000256601"/>
    </source>
</evidence>
<dbReference type="Proteomes" id="UP000182444">
    <property type="component" value="Chromosome 1D"/>
</dbReference>
<dbReference type="PANTHER" id="PTHR11732">
    <property type="entry name" value="ALDO/KETO REDUCTASE"/>
    <property type="match status" value="1"/>
</dbReference>
<dbReference type="GeneID" id="2910903"/>
<dbReference type="PIRSF" id="PIRSF000097">
    <property type="entry name" value="AKR"/>
    <property type="match status" value="1"/>
</dbReference>
<dbReference type="eggNOG" id="KOG1577">
    <property type="taxonomic scope" value="Eukaryota"/>
</dbReference>
<evidence type="ECO:0000256" key="3">
    <source>
        <dbReference type="PIRSR" id="PIRSR000097-1"/>
    </source>
</evidence>
<organism evidence="7 9">
    <name type="scientific">Yarrowia lipolytica</name>
    <name type="common">Candida lipolytica</name>
    <dbReference type="NCBI Taxonomy" id="4952"/>
    <lineage>
        <taxon>Eukaryota</taxon>
        <taxon>Fungi</taxon>
        <taxon>Dikarya</taxon>
        <taxon>Ascomycota</taxon>
        <taxon>Saccharomycotina</taxon>
        <taxon>Dipodascomycetes</taxon>
        <taxon>Dipodascales</taxon>
        <taxon>Dipodascales incertae sedis</taxon>
        <taxon>Yarrowia</taxon>
    </lineage>
</organism>
<dbReference type="SUPFAM" id="SSF51430">
    <property type="entry name" value="NAD(P)-linked oxidoreductase"/>
    <property type="match status" value="1"/>
</dbReference>
<reference evidence="7 9" key="1">
    <citation type="journal article" date="2016" name="PLoS ONE">
        <title>Sequence Assembly of Yarrowia lipolytica Strain W29/CLIB89 Shows Transposable Element Diversity.</title>
        <authorList>
            <person name="Magnan C."/>
            <person name="Yu J."/>
            <person name="Chang I."/>
            <person name="Jahn E."/>
            <person name="Kanomata Y."/>
            <person name="Wu J."/>
            <person name="Zeller M."/>
            <person name="Oakes M."/>
            <person name="Baldi P."/>
            <person name="Sandmeyer S."/>
        </authorList>
    </citation>
    <scope>NUCLEOTIDE SEQUENCE [LARGE SCALE GENOMIC DNA]</scope>
    <source>
        <strain evidence="7">CLIB89</strain>
        <strain evidence="9">CLIB89(W29)</strain>
    </source>
</reference>
<evidence type="ECO:0000313" key="7">
    <source>
        <dbReference type="EMBL" id="AOW03739.1"/>
    </source>
</evidence>
<evidence type="ECO:0000313" key="8">
    <source>
        <dbReference type="EMBL" id="RDW26399.1"/>
    </source>
</evidence>
<evidence type="ECO:0000256" key="5">
    <source>
        <dbReference type="PIRSR" id="PIRSR000097-3"/>
    </source>
</evidence>
<protein>
    <submittedName>
        <fullName evidence="8">NADP-dependent oxidoreductase domain-containing protein</fullName>
    </submittedName>
</protein>
<dbReference type="VEuPathDB" id="FungiDB:YALI0_D07634g"/>
<evidence type="ECO:0000256" key="1">
    <source>
        <dbReference type="ARBA" id="ARBA00007905"/>
    </source>
</evidence>
<dbReference type="InterPro" id="IPR036812">
    <property type="entry name" value="NAD(P)_OxRdtase_dom_sf"/>
</dbReference>
<dbReference type="SMR" id="A0A1H6Q9L4"/>
<evidence type="ECO:0000256" key="2">
    <source>
        <dbReference type="ARBA" id="ARBA00023002"/>
    </source>
</evidence>
<evidence type="ECO:0000259" key="6">
    <source>
        <dbReference type="Pfam" id="PF00248"/>
    </source>
</evidence>
<accession>A0A1H6Q9L4</accession>
<dbReference type="GO" id="GO:0016616">
    <property type="term" value="F:oxidoreductase activity, acting on the CH-OH group of donors, NAD or NADP as acceptor"/>
    <property type="evidence" value="ECO:0007669"/>
    <property type="project" value="UniProtKB-ARBA"/>
</dbReference>
<dbReference type="EMBL" id="CP017556">
    <property type="protein sequence ID" value="AOW03739.1"/>
    <property type="molecule type" value="Genomic_DNA"/>
</dbReference>